<evidence type="ECO:0000313" key="2">
    <source>
        <dbReference type="EMBL" id="GDY49339.1"/>
    </source>
</evidence>
<evidence type="ECO:0000313" key="3">
    <source>
        <dbReference type="Proteomes" id="UP000299290"/>
    </source>
</evidence>
<evidence type="ECO:0000256" key="1">
    <source>
        <dbReference type="SAM" id="MobiDB-lite"/>
    </source>
</evidence>
<reference evidence="2 3" key="1">
    <citation type="journal article" date="2020" name="Int. J. Syst. Evol. Microbiol.">
        <title>Reclassification of Streptomyces castelarensis and Streptomyces sporoclivatus as later heterotypic synonyms of Streptomyces antimycoticus.</title>
        <authorList>
            <person name="Komaki H."/>
            <person name="Tamura T."/>
        </authorList>
    </citation>
    <scope>NUCLEOTIDE SEQUENCE [LARGE SCALE GENOMIC DNA]</scope>
    <source>
        <strain evidence="2 3">NBRC 12839</strain>
    </source>
</reference>
<sequence>MFEKHRARRDARARHRHLMNAALDLVGMFGDHSATSADLIALVFGQHAIEIGEDEAARYLDAARVTRGQRLPAGNELKDRTSPLRSPRPIG</sequence>
<proteinExistence type="predicted"/>
<organism evidence="2 3">
    <name type="scientific">Streptomyces antimycoticus</name>
    <dbReference type="NCBI Taxonomy" id="68175"/>
    <lineage>
        <taxon>Bacteria</taxon>
        <taxon>Bacillati</taxon>
        <taxon>Actinomycetota</taxon>
        <taxon>Actinomycetes</taxon>
        <taxon>Kitasatosporales</taxon>
        <taxon>Streptomycetaceae</taxon>
        <taxon>Streptomyces</taxon>
        <taxon>Streptomyces violaceusniger group</taxon>
    </lineage>
</organism>
<gene>
    <name evidence="2" type="ORF">SANT12839_102210</name>
</gene>
<feature type="region of interest" description="Disordered" evidence="1">
    <location>
        <begin position="70"/>
        <end position="91"/>
    </location>
</feature>
<protein>
    <submittedName>
        <fullName evidence="2">Uncharacterized protein</fullName>
    </submittedName>
</protein>
<accession>A0A4D4KU01</accession>
<keyword evidence="3" id="KW-1185">Reference proteome</keyword>
<dbReference type="Proteomes" id="UP000299290">
    <property type="component" value="Unassembled WGS sequence"/>
</dbReference>
<name>A0A4D4KU01_9ACTN</name>
<dbReference type="EMBL" id="BJHV01000003">
    <property type="protein sequence ID" value="GDY49339.1"/>
    <property type="molecule type" value="Genomic_DNA"/>
</dbReference>
<comment type="caution">
    <text evidence="2">The sequence shown here is derived from an EMBL/GenBank/DDBJ whole genome shotgun (WGS) entry which is preliminary data.</text>
</comment>
<dbReference type="RefSeq" id="WP_137970665.1">
    <property type="nucleotide sequence ID" value="NZ_BJHV01000003.1"/>
</dbReference>
<dbReference type="AlphaFoldDB" id="A0A4D4KU01"/>